<proteinExistence type="predicted"/>
<feature type="region of interest" description="Disordered" evidence="1">
    <location>
        <begin position="87"/>
        <end position="112"/>
    </location>
</feature>
<reference evidence="2 3" key="2">
    <citation type="submission" date="2020-03" db="EMBL/GenBank/DDBJ databases">
        <authorList>
            <person name="Ichikawa N."/>
            <person name="Kimura A."/>
            <person name="Kitahashi Y."/>
            <person name="Uohara A."/>
        </authorList>
    </citation>
    <scope>NUCLEOTIDE SEQUENCE [LARGE SCALE GENOMIC DNA]</scope>
    <source>
        <strain evidence="2 3">NBRC 108638</strain>
    </source>
</reference>
<reference evidence="2 3" key="1">
    <citation type="submission" date="2020-03" db="EMBL/GenBank/DDBJ databases">
        <title>Whole genome shotgun sequence of Phytohabitans rumicis NBRC 108638.</title>
        <authorList>
            <person name="Komaki H."/>
            <person name="Tamura T."/>
        </authorList>
    </citation>
    <scope>NUCLEOTIDE SEQUENCE [LARGE SCALE GENOMIC DNA]</scope>
    <source>
        <strain evidence="2 3">NBRC 108638</strain>
    </source>
</reference>
<evidence type="ECO:0000313" key="2">
    <source>
        <dbReference type="EMBL" id="GFJ96191.1"/>
    </source>
</evidence>
<dbReference type="Proteomes" id="UP000482960">
    <property type="component" value="Unassembled WGS sequence"/>
</dbReference>
<keyword evidence="3" id="KW-1185">Reference proteome</keyword>
<accession>A0A6V8LMF2</accession>
<dbReference type="RefSeq" id="WP_173085738.1">
    <property type="nucleotide sequence ID" value="NZ_BLPG01000002.1"/>
</dbReference>
<name>A0A6V8LMF2_9ACTN</name>
<dbReference type="AlphaFoldDB" id="A0A6V8LMF2"/>
<evidence type="ECO:0008006" key="4">
    <source>
        <dbReference type="Google" id="ProtNLM"/>
    </source>
</evidence>
<evidence type="ECO:0000256" key="1">
    <source>
        <dbReference type="SAM" id="MobiDB-lite"/>
    </source>
</evidence>
<dbReference type="SUPFAM" id="SSF117782">
    <property type="entry name" value="YbjQ-like"/>
    <property type="match status" value="1"/>
</dbReference>
<protein>
    <recommendedName>
        <fullName evidence="4">Heavy metal-binding domain-containing protein</fullName>
    </recommendedName>
</protein>
<organism evidence="2 3">
    <name type="scientific">Phytohabitans rumicis</name>
    <dbReference type="NCBI Taxonomy" id="1076125"/>
    <lineage>
        <taxon>Bacteria</taxon>
        <taxon>Bacillati</taxon>
        <taxon>Actinomycetota</taxon>
        <taxon>Actinomycetes</taxon>
        <taxon>Micromonosporales</taxon>
        <taxon>Micromonosporaceae</taxon>
    </lineage>
</organism>
<evidence type="ECO:0000313" key="3">
    <source>
        <dbReference type="Proteomes" id="UP000482960"/>
    </source>
</evidence>
<dbReference type="InterPro" id="IPR035439">
    <property type="entry name" value="UPF0145_dom_sf"/>
</dbReference>
<comment type="caution">
    <text evidence="2">The sequence shown here is derived from an EMBL/GenBank/DDBJ whole genome shotgun (WGS) entry which is preliminary data.</text>
</comment>
<sequence>MLLSTLPQLPGRSFEVRGFVFAQATLGALGGGNTQKMVKSLIEQAAAFGADGIVDLRTVIGGENAHCVMTGTAVRVLPTPHPLRGLPPGWAFPPGRPFPADQGLPRRSSANGRGLEVEARPYALDLCGKP</sequence>
<dbReference type="EMBL" id="BLPG01000002">
    <property type="protein sequence ID" value="GFJ96191.1"/>
    <property type="molecule type" value="Genomic_DNA"/>
</dbReference>
<gene>
    <name evidence="2" type="ORF">Prum_098330</name>
</gene>